<dbReference type="GO" id="GO:0046872">
    <property type="term" value="F:metal ion binding"/>
    <property type="evidence" value="ECO:0007669"/>
    <property type="project" value="InterPro"/>
</dbReference>
<dbReference type="Pfam" id="PF00675">
    <property type="entry name" value="Peptidase_M16"/>
    <property type="match status" value="1"/>
</dbReference>
<keyword evidence="4" id="KW-1185">Reference proteome</keyword>
<dbReference type="InterPro" id="IPR050361">
    <property type="entry name" value="MPP/UQCRC_Complex"/>
</dbReference>
<dbReference type="InterPro" id="IPR007863">
    <property type="entry name" value="Peptidase_M16_C"/>
</dbReference>
<organism evidence="3 4">
    <name type="scientific">Stappia taiwanensis</name>
    <dbReference type="NCBI Taxonomy" id="992267"/>
    <lineage>
        <taxon>Bacteria</taxon>
        <taxon>Pseudomonadati</taxon>
        <taxon>Pseudomonadota</taxon>
        <taxon>Alphaproteobacteria</taxon>
        <taxon>Hyphomicrobiales</taxon>
        <taxon>Stappiaceae</taxon>
        <taxon>Stappia</taxon>
    </lineage>
</organism>
<feature type="domain" description="Peptidase M16 C-terminal" evidence="2">
    <location>
        <begin position="208"/>
        <end position="381"/>
    </location>
</feature>
<protein>
    <submittedName>
        <fullName evidence="3">Insulinase family protein</fullName>
    </submittedName>
</protein>
<name>A0A838XSK6_9HYPH</name>
<reference evidence="3 4" key="1">
    <citation type="submission" date="2020-07" db="EMBL/GenBank/DDBJ databases">
        <authorList>
            <person name="Li M."/>
        </authorList>
    </citation>
    <scope>NUCLEOTIDE SEQUENCE [LARGE SCALE GENOMIC DNA]</scope>
    <source>
        <strain evidence="3 4">DSM 23284</strain>
    </source>
</reference>
<dbReference type="AlphaFoldDB" id="A0A838XSK6"/>
<dbReference type="RefSeq" id="WP_181760238.1">
    <property type="nucleotide sequence ID" value="NZ_BMCR01000003.1"/>
</dbReference>
<reference evidence="3 4" key="2">
    <citation type="submission" date="2020-08" db="EMBL/GenBank/DDBJ databases">
        <title>Stappia taiwanensis sp. nov., isolated from a coastal thermal spring.</title>
        <authorList>
            <person name="Kampfer P."/>
        </authorList>
    </citation>
    <scope>NUCLEOTIDE SEQUENCE [LARGE SCALE GENOMIC DNA]</scope>
    <source>
        <strain evidence="3 4">DSM 23284</strain>
    </source>
</reference>
<evidence type="ECO:0000259" key="1">
    <source>
        <dbReference type="Pfam" id="PF00675"/>
    </source>
</evidence>
<dbReference type="Pfam" id="PF05193">
    <property type="entry name" value="Peptidase_M16_C"/>
    <property type="match status" value="1"/>
</dbReference>
<gene>
    <name evidence="3" type="ORF">H1W37_10280</name>
</gene>
<dbReference type="PANTHER" id="PTHR11851">
    <property type="entry name" value="METALLOPROTEASE"/>
    <property type="match status" value="1"/>
</dbReference>
<dbReference type="Gene3D" id="3.30.830.10">
    <property type="entry name" value="Metalloenzyme, LuxS/M16 peptidase-like"/>
    <property type="match status" value="2"/>
</dbReference>
<comment type="caution">
    <text evidence="3">The sequence shown here is derived from an EMBL/GenBank/DDBJ whole genome shotgun (WGS) entry which is preliminary data.</text>
</comment>
<dbReference type="InterPro" id="IPR011249">
    <property type="entry name" value="Metalloenz_LuxS/M16"/>
</dbReference>
<dbReference type="EMBL" id="JACEON010000008">
    <property type="protein sequence ID" value="MBA4612041.1"/>
    <property type="molecule type" value="Genomic_DNA"/>
</dbReference>
<sequence>MTRPRSAAIARPLPAPLPHRLSLLFVASMIALFLTVANARAVDIQPFETPAGLSVWLVEDHTVPIIAVDFAFSGGSAQDPDGKEGLTNLLSATLDEGAGDLTSRAFQERMQDLAIKIGFDAGRDAFYGSLRTLTPNAEDAFEMLRLAVTEPRFDADAVERMRSQIVAGLRRQEKDPDAIAARTFARTVFPDHPYGRPANGTEETVSALTPADLKAQHQRLFAQSSLKIAVVGAIDAATLGPLLDRVFAALPAEPDLTPVAEITPRTEIEEAVTLDVPQTAIRIGLPGLKRDDPDFIPAYVMNHILGGGSFSSWLYDEVREKRGLAYSVGSYLVPYDHAGMLIAATGTRADRAGETLQIIGEQMGRMATQGPTEEELAKAKSFLTGSYALRFDTSGKIANQLLGIRMEKLGLDYIDKRNSLIEAVTLEDIKRVAKRLLGSASPTIVTVGPKQPS</sequence>
<evidence type="ECO:0000259" key="2">
    <source>
        <dbReference type="Pfam" id="PF05193"/>
    </source>
</evidence>
<dbReference type="PANTHER" id="PTHR11851:SF224">
    <property type="entry name" value="PROCESSING PROTEASE"/>
    <property type="match status" value="1"/>
</dbReference>
<proteinExistence type="predicted"/>
<dbReference type="SUPFAM" id="SSF63411">
    <property type="entry name" value="LuxS/MPP-like metallohydrolase"/>
    <property type="match status" value="2"/>
</dbReference>
<evidence type="ECO:0000313" key="4">
    <source>
        <dbReference type="Proteomes" id="UP000559404"/>
    </source>
</evidence>
<evidence type="ECO:0000313" key="3">
    <source>
        <dbReference type="EMBL" id="MBA4612041.1"/>
    </source>
</evidence>
<dbReference type="InterPro" id="IPR011765">
    <property type="entry name" value="Pept_M16_N"/>
</dbReference>
<dbReference type="Proteomes" id="UP000559404">
    <property type="component" value="Unassembled WGS sequence"/>
</dbReference>
<feature type="domain" description="Peptidase M16 N-terminal" evidence="1">
    <location>
        <begin position="56"/>
        <end position="201"/>
    </location>
</feature>
<accession>A0A838XSK6</accession>